<dbReference type="EMBL" id="GG701797">
    <property type="protein sequence ID" value="KOB88862.1"/>
    <property type="molecule type" value="Genomic_DNA"/>
</dbReference>
<gene>
    <name evidence="1" type="ORF">PFDG_03783</name>
</gene>
<dbReference type="KEGG" id="pfd:PFDG_03783"/>
<evidence type="ECO:0000313" key="1">
    <source>
        <dbReference type="EMBL" id="KOB88862.1"/>
    </source>
</evidence>
<proteinExistence type="predicted"/>
<organism evidence="1 2">
    <name type="scientific">Plasmodium falciparum (isolate Dd2)</name>
    <dbReference type="NCBI Taxonomy" id="57267"/>
    <lineage>
        <taxon>Eukaryota</taxon>
        <taxon>Sar</taxon>
        <taxon>Alveolata</taxon>
        <taxon>Apicomplexa</taxon>
        <taxon>Aconoidasida</taxon>
        <taxon>Haemosporida</taxon>
        <taxon>Plasmodiidae</taxon>
        <taxon>Plasmodium</taxon>
        <taxon>Plasmodium (Laverania)</taxon>
    </lineage>
</organism>
<protein>
    <submittedName>
        <fullName evidence="1">Uncharacterized protein</fullName>
    </submittedName>
</protein>
<dbReference type="AlphaFoldDB" id="A0A0L7M7M0"/>
<reference evidence="2" key="1">
    <citation type="submission" date="2006-09" db="EMBL/GenBank/DDBJ databases">
        <title>Annotation of Plasmodium falciparum Dd2.</title>
        <authorList>
            <consortium name="The Broad Institute Genome Sequencing Platform"/>
            <person name="Volkman S.K."/>
            <person name="Neafsey D.E."/>
            <person name="Dash A.P."/>
            <person name="Chitnis C.E."/>
            <person name="Hartl D.L."/>
            <person name="Young S.K."/>
            <person name="Zeng Q."/>
            <person name="Koehrsen M."/>
            <person name="Alvarado L."/>
            <person name="Berlin A."/>
            <person name="Borenstein D."/>
            <person name="Chapman S.B."/>
            <person name="Chen Z."/>
            <person name="Engels R."/>
            <person name="Freedman E."/>
            <person name="Gellesch M."/>
            <person name="Goldberg J."/>
            <person name="Griggs A."/>
            <person name="Gujja S."/>
            <person name="Heilman E.R."/>
            <person name="Heiman D.I."/>
            <person name="Howarth C."/>
            <person name="Jen D."/>
            <person name="Larson L."/>
            <person name="Mehta T."/>
            <person name="Neiman D."/>
            <person name="Park D."/>
            <person name="Pearson M."/>
            <person name="Roberts A."/>
            <person name="Saif S."/>
            <person name="Shea T."/>
            <person name="Shenoy N."/>
            <person name="Sisk P."/>
            <person name="Stolte C."/>
            <person name="Sykes S."/>
            <person name="Walk T."/>
            <person name="White J."/>
            <person name="Yandava C."/>
            <person name="Haas B."/>
            <person name="Henn M.R."/>
            <person name="Nusbaum C."/>
            <person name="Birren B."/>
        </authorList>
    </citation>
    <scope>NUCLEOTIDE SEQUENCE [LARGE SCALE GENOMIC DNA]</scope>
</reference>
<dbReference type="Proteomes" id="UP000054282">
    <property type="component" value="Unassembled WGS sequence"/>
</dbReference>
<evidence type="ECO:0000313" key="2">
    <source>
        <dbReference type="Proteomes" id="UP000054282"/>
    </source>
</evidence>
<name>A0A0L7M7M0_PLAF4</name>
<accession>A0A0L7M7M0</accession>
<reference evidence="2" key="2">
    <citation type="submission" date="2006-09" db="EMBL/GenBank/DDBJ databases">
        <title>The genome sequence of Plasmodium falciparum Dd2.</title>
        <authorList>
            <consortium name="The Broad Institute Genome Sequencing Platform"/>
            <person name="Birren B."/>
            <person name="Lander E."/>
            <person name="Galagan J."/>
            <person name="Nusbaum C."/>
            <person name="Devon K."/>
            <person name="Henn M."/>
            <person name="Jaffe D."/>
            <person name="Butler J."/>
            <person name="Alvarez P."/>
            <person name="Gnerre S."/>
            <person name="Grabherr M."/>
            <person name="Kleber M."/>
            <person name="Mauceli E."/>
            <person name="Brockman W."/>
            <person name="MacCallum I.A."/>
            <person name="Rounsley S."/>
            <person name="Young S."/>
            <person name="LaButti K."/>
            <person name="Pushparaj V."/>
            <person name="DeCaprio D."/>
            <person name="Crawford M."/>
            <person name="Koehrsen M."/>
            <person name="Engels R."/>
            <person name="Montgomery P."/>
            <person name="Pearson M."/>
            <person name="Howarth C."/>
            <person name="Larson L."/>
            <person name="Luoma S."/>
            <person name="White J."/>
            <person name="Kodira C."/>
            <person name="Zeng Q."/>
            <person name="O'Leary S."/>
            <person name="Yandava C."/>
            <person name="Alvarado L."/>
            <person name="Wirth D."/>
            <person name="Volkman S."/>
            <person name="Hartl D."/>
        </authorList>
    </citation>
    <scope>NUCLEOTIDE SEQUENCE [LARGE SCALE GENOMIC DNA]</scope>
</reference>
<sequence length="65" mass="7916">MPLPFIFLEKIRDFCLGLFFTSNMITYGKEGEIIWKRNTKLAYRSSIFIYQCVETFSRFIRRYCL</sequence>